<feature type="coiled-coil region" evidence="8">
    <location>
        <begin position="174"/>
        <end position="201"/>
    </location>
</feature>
<keyword evidence="2" id="KW-0548">Nucleotidyltransferase</keyword>
<evidence type="ECO:0000313" key="11">
    <source>
        <dbReference type="Proteomes" id="UP000003748"/>
    </source>
</evidence>
<dbReference type="EMBL" id="ACJY01000018">
    <property type="protein sequence ID" value="EFE87970.1"/>
    <property type="molecule type" value="Genomic_DNA"/>
</dbReference>
<dbReference type="GO" id="GO:0070733">
    <property type="term" value="F:AMPylase activity"/>
    <property type="evidence" value="ECO:0007669"/>
    <property type="project" value="UniProtKB-EC"/>
</dbReference>
<evidence type="ECO:0000256" key="5">
    <source>
        <dbReference type="ARBA" id="ARBA00034531"/>
    </source>
</evidence>
<evidence type="ECO:0000313" key="10">
    <source>
        <dbReference type="EMBL" id="EFE87970.1"/>
    </source>
</evidence>
<accession>D4CRS1</accession>
<dbReference type="Proteomes" id="UP000003748">
    <property type="component" value="Unassembled WGS sequence"/>
</dbReference>
<keyword evidence="8" id="KW-0175">Coiled coil</keyword>
<dbReference type="SUPFAM" id="SSF140931">
    <property type="entry name" value="Fic-like"/>
    <property type="match status" value="1"/>
</dbReference>
<feature type="domain" description="Fido" evidence="9">
    <location>
        <begin position="51"/>
        <end position="197"/>
    </location>
</feature>
<evidence type="ECO:0000256" key="7">
    <source>
        <dbReference type="ARBA" id="ARBA00048696"/>
    </source>
</evidence>
<name>D4CRS1_9FUSO</name>
<evidence type="ECO:0000259" key="9">
    <source>
        <dbReference type="PROSITE" id="PS51459"/>
    </source>
</evidence>
<dbReference type="Pfam" id="PF02661">
    <property type="entry name" value="Fic"/>
    <property type="match status" value="1"/>
</dbReference>
<comment type="caution">
    <text evidence="10">The sequence shown here is derived from an EMBL/GenBank/DDBJ whole genome shotgun (WGS) entry which is preliminary data.</text>
</comment>
<dbReference type="InterPro" id="IPR003812">
    <property type="entry name" value="Fido"/>
</dbReference>
<dbReference type="GO" id="GO:0005524">
    <property type="term" value="F:ATP binding"/>
    <property type="evidence" value="ECO:0007669"/>
    <property type="project" value="UniProtKB-KW"/>
</dbReference>
<dbReference type="RefSeq" id="WP_005970480.1">
    <property type="nucleotide sequence ID" value="NZ_GG665892.1"/>
</dbReference>
<dbReference type="PANTHER" id="PTHR39560">
    <property type="entry name" value="PROTEIN ADENYLYLTRANSFERASE FIC-RELATED"/>
    <property type="match status" value="1"/>
</dbReference>
<dbReference type="HOGENOM" id="CLU_080158_0_2_0"/>
<protein>
    <recommendedName>
        <fullName evidence="5">protein adenylyltransferase</fullName>
        <ecNumber evidence="5">2.7.7.108</ecNumber>
    </recommendedName>
</protein>
<gene>
    <name evidence="10" type="ORF">FUSPEROL_00079</name>
</gene>
<evidence type="ECO:0000256" key="2">
    <source>
        <dbReference type="ARBA" id="ARBA00022695"/>
    </source>
</evidence>
<reference evidence="10 11" key="1">
    <citation type="submission" date="2010-02" db="EMBL/GenBank/DDBJ databases">
        <authorList>
            <person name="Weinstock G."/>
            <person name="Sodergren E."/>
            <person name="Clifton S."/>
            <person name="Fulton L."/>
            <person name="Fulton B."/>
            <person name="Courtney L."/>
            <person name="Fronick C."/>
            <person name="Harrison M."/>
            <person name="Strong C."/>
            <person name="Farmer C."/>
            <person name="Delahaunty K."/>
            <person name="Markovic C."/>
            <person name="Hall O."/>
            <person name="Minx P."/>
            <person name="Tomlinson C."/>
            <person name="Mitreva M."/>
            <person name="Nelson J."/>
            <person name="Hou S."/>
            <person name="Wollam A."/>
            <person name="Pepin K.H."/>
            <person name="Johnson M."/>
            <person name="Bhonagiri V."/>
            <person name="Zhang X."/>
            <person name="Suruliraj S."/>
            <person name="Warren W."/>
            <person name="Chinwalla A."/>
            <person name="Mardis E.R."/>
            <person name="Wilson R.K."/>
        </authorList>
    </citation>
    <scope>NUCLEOTIDE SEQUENCE [LARGE SCALE GENOMIC DNA]</scope>
    <source>
        <strain evidence="10 11">ATCC 33693</strain>
    </source>
</reference>
<dbReference type="STRING" id="546275.FUSPEROL_00079"/>
<dbReference type="eggNOG" id="COG2184">
    <property type="taxonomic scope" value="Bacteria"/>
</dbReference>
<dbReference type="Gene3D" id="1.10.3290.10">
    <property type="entry name" value="Fido-like domain"/>
    <property type="match status" value="1"/>
</dbReference>
<keyword evidence="1" id="KW-0808">Transferase</keyword>
<dbReference type="PROSITE" id="PS51459">
    <property type="entry name" value="FIDO"/>
    <property type="match status" value="1"/>
</dbReference>
<dbReference type="GeneID" id="78418411"/>
<proteinExistence type="predicted"/>
<dbReference type="EC" id="2.7.7.108" evidence="5"/>
<comment type="catalytic activity">
    <reaction evidence="7">
        <text>L-tyrosyl-[protein] + ATP = O-(5'-adenylyl)-L-tyrosyl-[protein] + diphosphate</text>
        <dbReference type="Rhea" id="RHEA:54288"/>
        <dbReference type="Rhea" id="RHEA-COMP:10136"/>
        <dbReference type="Rhea" id="RHEA-COMP:13846"/>
        <dbReference type="ChEBI" id="CHEBI:30616"/>
        <dbReference type="ChEBI" id="CHEBI:33019"/>
        <dbReference type="ChEBI" id="CHEBI:46858"/>
        <dbReference type="ChEBI" id="CHEBI:83624"/>
        <dbReference type="EC" id="2.7.7.108"/>
    </reaction>
</comment>
<evidence type="ECO:0000256" key="6">
    <source>
        <dbReference type="ARBA" id="ARBA00047939"/>
    </source>
</evidence>
<keyword evidence="3" id="KW-0547">Nucleotide-binding</keyword>
<comment type="catalytic activity">
    <reaction evidence="6">
        <text>L-threonyl-[protein] + ATP = 3-O-(5'-adenylyl)-L-threonyl-[protein] + diphosphate</text>
        <dbReference type="Rhea" id="RHEA:54292"/>
        <dbReference type="Rhea" id="RHEA-COMP:11060"/>
        <dbReference type="Rhea" id="RHEA-COMP:13847"/>
        <dbReference type="ChEBI" id="CHEBI:30013"/>
        <dbReference type="ChEBI" id="CHEBI:30616"/>
        <dbReference type="ChEBI" id="CHEBI:33019"/>
        <dbReference type="ChEBI" id="CHEBI:138113"/>
        <dbReference type="EC" id="2.7.7.108"/>
    </reaction>
</comment>
<evidence type="ECO:0000256" key="4">
    <source>
        <dbReference type="ARBA" id="ARBA00022840"/>
    </source>
</evidence>
<dbReference type="AlphaFoldDB" id="D4CRS1"/>
<organism evidence="10 11">
    <name type="scientific">Fusobacterium periodonticum ATCC 33693</name>
    <dbReference type="NCBI Taxonomy" id="546275"/>
    <lineage>
        <taxon>Bacteria</taxon>
        <taxon>Fusobacteriati</taxon>
        <taxon>Fusobacteriota</taxon>
        <taxon>Fusobacteriia</taxon>
        <taxon>Fusobacteriales</taxon>
        <taxon>Fusobacteriaceae</taxon>
        <taxon>Fusobacterium</taxon>
    </lineage>
</organism>
<sequence length="202" mass="24173">MQDPYVYPGTEILINKYGIKNYEELIEIEKIITSSVWQDISEGKIKINKTFDYKHLKSLHRELFKEIYEWAGKERTVDISKAGTLFCRAMFIEEEANRIFSRLKKDNFFKDIKDKMEFSEKLGQVFLDINMLHPFREGNGRSQRLFISDLARENGYDLEWENISKEIMIEISRNDNIKETAEIFEKNLKEINQTIEKIRRKK</sequence>
<dbReference type="OrthoDB" id="9813719at2"/>
<dbReference type="InterPro" id="IPR036597">
    <property type="entry name" value="Fido-like_dom_sf"/>
</dbReference>
<evidence type="ECO:0000256" key="8">
    <source>
        <dbReference type="SAM" id="Coils"/>
    </source>
</evidence>
<evidence type="ECO:0000256" key="3">
    <source>
        <dbReference type="ARBA" id="ARBA00022741"/>
    </source>
</evidence>
<dbReference type="GO" id="GO:0051302">
    <property type="term" value="P:regulation of cell division"/>
    <property type="evidence" value="ECO:0007669"/>
    <property type="project" value="TreeGrafter"/>
</dbReference>
<keyword evidence="4" id="KW-0067">ATP-binding</keyword>
<evidence type="ECO:0000256" key="1">
    <source>
        <dbReference type="ARBA" id="ARBA00022679"/>
    </source>
</evidence>
<dbReference type="PANTHER" id="PTHR39560:SF1">
    <property type="entry name" value="PROTEIN ADENYLYLTRANSFERASE FIC-RELATED"/>
    <property type="match status" value="1"/>
</dbReference>